<dbReference type="RefSeq" id="WP_125406016.1">
    <property type="nucleotide sequence ID" value="NZ_JBEHHI010000001.1"/>
</dbReference>
<protein>
    <submittedName>
        <fullName evidence="1">Uncharacterized protein</fullName>
    </submittedName>
</protein>
<name>A0ABV3XQR3_9RHOB</name>
<sequence length="91" mass="9747">MQVVSIEVEGINANAQDGVLTGHVAFRHLAEAGRDWVHFDCAVPLPEGASDAALSDALIAEASRQMLRMPGYRTGRKQLEFLTDAGLIQAA</sequence>
<proteinExistence type="predicted"/>
<evidence type="ECO:0000313" key="2">
    <source>
        <dbReference type="Proteomes" id="UP001560019"/>
    </source>
</evidence>
<evidence type="ECO:0000313" key="1">
    <source>
        <dbReference type="EMBL" id="MEX5727671.1"/>
    </source>
</evidence>
<reference evidence="1 2" key="1">
    <citation type="submission" date="2024-06" db="EMBL/GenBank/DDBJ databases">
        <title>Genome of Rhodovulum iodosum, a marine photoferrotroph.</title>
        <authorList>
            <person name="Bianchini G."/>
            <person name="Nikeleit V."/>
            <person name="Kappler A."/>
            <person name="Bryce C."/>
            <person name="Sanchez-Baracaldo P."/>
        </authorList>
    </citation>
    <scope>NUCLEOTIDE SEQUENCE [LARGE SCALE GENOMIC DNA]</scope>
    <source>
        <strain evidence="1 2">UT/N1</strain>
    </source>
</reference>
<keyword evidence="2" id="KW-1185">Reference proteome</keyword>
<comment type="caution">
    <text evidence="1">The sequence shown here is derived from an EMBL/GenBank/DDBJ whole genome shotgun (WGS) entry which is preliminary data.</text>
</comment>
<organism evidence="1 2">
    <name type="scientific">Rhodovulum iodosum</name>
    <dbReference type="NCBI Taxonomy" id="68291"/>
    <lineage>
        <taxon>Bacteria</taxon>
        <taxon>Pseudomonadati</taxon>
        <taxon>Pseudomonadota</taxon>
        <taxon>Alphaproteobacteria</taxon>
        <taxon>Rhodobacterales</taxon>
        <taxon>Paracoccaceae</taxon>
        <taxon>Rhodovulum</taxon>
    </lineage>
</organism>
<dbReference type="EMBL" id="JBEHHI010000001">
    <property type="protein sequence ID" value="MEX5727671.1"/>
    <property type="molecule type" value="Genomic_DNA"/>
</dbReference>
<gene>
    <name evidence="1" type="ORF">Ga0609869_001024</name>
</gene>
<accession>A0ABV3XQR3</accession>
<dbReference type="Proteomes" id="UP001560019">
    <property type="component" value="Unassembled WGS sequence"/>
</dbReference>